<evidence type="ECO:0000256" key="8">
    <source>
        <dbReference type="ARBA" id="ARBA00022840"/>
    </source>
</evidence>
<dbReference type="InterPro" id="IPR000014">
    <property type="entry name" value="PAS"/>
</dbReference>
<keyword evidence="4" id="KW-0597">Phosphoprotein</keyword>
<dbReference type="CDD" id="cd16951">
    <property type="entry name" value="HATPase_EL346-LOV-HK-like"/>
    <property type="match status" value="1"/>
</dbReference>
<evidence type="ECO:0000259" key="9">
    <source>
        <dbReference type="PROSITE" id="PS50109"/>
    </source>
</evidence>
<evidence type="ECO:0000259" key="10">
    <source>
        <dbReference type="PROSITE" id="PS50112"/>
    </source>
</evidence>
<feature type="domain" description="PAS" evidence="10">
    <location>
        <begin position="101"/>
        <end position="145"/>
    </location>
</feature>
<keyword evidence="6" id="KW-0547">Nucleotide-binding</keyword>
<comment type="caution">
    <text evidence="11">The sequence shown here is derived from an EMBL/GenBank/DDBJ whole genome shotgun (WGS) entry which is preliminary data.</text>
</comment>
<dbReference type="SMART" id="SM00911">
    <property type="entry name" value="HWE_HK"/>
    <property type="match status" value="1"/>
</dbReference>
<reference evidence="11 12" key="1">
    <citation type="submission" date="2021-03" db="EMBL/GenBank/DDBJ databases">
        <title>Genomic Encyclopedia of Type Strains, Phase IV (KMG-IV): sequencing the most valuable type-strain genomes for metagenomic binning, comparative biology and taxonomic classification.</title>
        <authorList>
            <person name="Goeker M."/>
        </authorList>
    </citation>
    <scope>NUCLEOTIDE SEQUENCE [LARGE SCALE GENOMIC DNA]</scope>
    <source>
        <strain evidence="11 12">DSM 13372</strain>
    </source>
</reference>
<dbReference type="EMBL" id="JAGILA010000001">
    <property type="protein sequence ID" value="MBP2234822.1"/>
    <property type="molecule type" value="Genomic_DNA"/>
</dbReference>
<dbReference type="InterPro" id="IPR011495">
    <property type="entry name" value="Sig_transdc_His_kin_sub2_dim/P"/>
</dbReference>
<dbReference type="Pfam" id="PF13188">
    <property type="entry name" value="PAS_8"/>
    <property type="match status" value="1"/>
</dbReference>
<evidence type="ECO:0000256" key="7">
    <source>
        <dbReference type="ARBA" id="ARBA00022777"/>
    </source>
</evidence>
<dbReference type="InterPro" id="IPR036890">
    <property type="entry name" value="HATPase_C_sf"/>
</dbReference>
<evidence type="ECO:0000256" key="1">
    <source>
        <dbReference type="ARBA" id="ARBA00000085"/>
    </source>
</evidence>
<evidence type="ECO:0000256" key="3">
    <source>
        <dbReference type="ARBA" id="ARBA00021740"/>
    </source>
</evidence>
<dbReference type="SUPFAM" id="SSF55874">
    <property type="entry name" value="ATPase domain of HSP90 chaperone/DNA topoisomerase II/histidine kinase"/>
    <property type="match status" value="1"/>
</dbReference>
<dbReference type="PROSITE" id="PS50112">
    <property type="entry name" value="PAS"/>
    <property type="match status" value="1"/>
</dbReference>
<keyword evidence="12" id="KW-1185">Reference proteome</keyword>
<dbReference type="Pfam" id="PF07568">
    <property type="entry name" value="HisKA_2"/>
    <property type="match status" value="1"/>
</dbReference>
<evidence type="ECO:0000313" key="12">
    <source>
        <dbReference type="Proteomes" id="UP000730739"/>
    </source>
</evidence>
<dbReference type="PANTHER" id="PTHR41523">
    <property type="entry name" value="TWO-COMPONENT SYSTEM SENSOR PROTEIN"/>
    <property type="match status" value="1"/>
</dbReference>
<gene>
    <name evidence="11" type="ORF">J2Z31_001312</name>
</gene>
<keyword evidence="7" id="KW-0418">Kinase</keyword>
<evidence type="ECO:0000256" key="4">
    <source>
        <dbReference type="ARBA" id="ARBA00022553"/>
    </source>
</evidence>
<evidence type="ECO:0000256" key="5">
    <source>
        <dbReference type="ARBA" id="ARBA00022679"/>
    </source>
</evidence>
<dbReference type="InterPro" id="IPR035965">
    <property type="entry name" value="PAS-like_dom_sf"/>
</dbReference>
<dbReference type="Pfam" id="PF02518">
    <property type="entry name" value="HATPase_c"/>
    <property type="match status" value="1"/>
</dbReference>
<dbReference type="SMART" id="SM00387">
    <property type="entry name" value="HATPase_c"/>
    <property type="match status" value="1"/>
</dbReference>
<dbReference type="InterPro" id="IPR003594">
    <property type="entry name" value="HATPase_dom"/>
</dbReference>
<accession>A0ABS4QW17</accession>
<organism evidence="11 12">
    <name type="scientific">Sinorhizobium kostiense</name>
    <dbReference type="NCBI Taxonomy" id="76747"/>
    <lineage>
        <taxon>Bacteria</taxon>
        <taxon>Pseudomonadati</taxon>
        <taxon>Pseudomonadota</taxon>
        <taxon>Alphaproteobacteria</taxon>
        <taxon>Hyphomicrobiales</taxon>
        <taxon>Rhizobiaceae</taxon>
        <taxon>Sinorhizobium/Ensifer group</taxon>
        <taxon>Sinorhizobium</taxon>
    </lineage>
</organism>
<dbReference type="PROSITE" id="PS50109">
    <property type="entry name" value="HIS_KIN"/>
    <property type="match status" value="1"/>
</dbReference>
<evidence type="ECO:0000256" key="2">
    <source>
        <dbReference type="ARBA" id="ARBA00012438"/>
    </source>
</evidence>
<dbReference type="Gene3D" id="3.30.450.20">
    <property type="entry name" value="PAS domain"/>
    <property type="match status" value="1"/>
</dbReference>
<dbReference type="Gene3D" id="3.30.565.10">
    <property type="entry name" value="Histidine kinase-like ATPase, C-terminal domain"/>
    <property type="match status" value="1"/>
</dbReference>
<dbReference type="InterPro" id="IPR005467">
    <property type="entry name" value="His_kinase_dom"/>
</dbReference>
<dbReference type="SUPFAM" id="SSF55785">
    <property type="entry name" value="PYP-like sensor domain (PAS domain)"/>
    <property type="match status" value="1"/>
</dbReference>
<sequence length="436" mass="48236">MAGNRNRNWTVFHGCNQFPDTGTANVFRRKWRRNPRASYPPAPEIHSQGVVALIRWRAYKFTDTPVVTRRKDRGKRMTSDEVGHEPVEQLLDTPELATALESEQFKKFLDQVPIAIAVSDLRDGETVVYANPEFEKLSGLTAARIEQENWEGLSGSAVKAPSDRRIDEAIVTQTDFVGTFRLERETSGSAIVDVYSNVIEDDDDKLCFRLVALVDVSAHSDADKPSMEERIREKDTLLRELQHRVKNNLQMITALIRMETRNAVEPDKERFERLVGRVDALAILYRALSGEDHKDEIDLGVYLSQIASAVMTSHAVEGIRLDMKVDTYPVSINVAMPTGLVVNELLTNALKHAFRGLEGGTITLQSMVDGNGCRVVVADDGIGLPEGVTWPAPGKLGALIARSLTENAKAQFHVTSSVGEGTKVTIIFKRSAAVAG</sequence>
<keyword evidence="8" id="KW-0067">ATP-binding</keyword>
<comment type="catalytic activity">
    <reaction evidence="1">
        <text>ATP + protein L-histidine = ADP + protein N-phospho-L-histidine.</text>
        <dbReference type="EC" id="2.7.13.3"/>
    </reaction>
</comment>
<dbReference type="EC" id="2.7.13.3" evidence="2"/>
<protein>
    <recommendedName>
        <fullName evidence="3">Blue-light-activated histidine kinase</fullName>
        <ecNumber evidence="2">2.7.13.3</ecNumber>
    </recommendedName>
</protein>
<name>A0ABS4QW17_9HYPH</name>
<dbReference type="Proteomes" id="UP000730739">
    <property type="component" value="Unassembled WGS sequence"/>
</dbReference>
<proteinExistence type="predicted"/>
<feature type="domain" description="Histidine kinase" evidence="9">
    <location>
        <begin position="240"/>
        <end position="432"/>
    </location>
</feature>
<dbReference type="PANTHER" id="PTHR41523:SF8">
    <property type="entry name" value="ETHYLENE RESPONSE SENSOR PROTEIN"/>
    <property type="match status" value="1"/>
</dbReference>
<dbReference type="InterPro" id="IPR011102">
    <property type="entry name" value="Sig_transdc_His_kinase_HWE"/>
</dbReference>
<evidence type="ECO:0000313" key="11">
    <source>
        <dbReference type="EMBL" id="MBP2234822.1"/>
    </source>
</evidence>
<keyword evidence="5" id="KW-0808">Transferase</keyword>
<evidence type="ECO:0000256" key="6">
    <source>
        <dbReference type="ARBA" id="ARBA00022741"/>
    </source>
</evidence>